<keyword evidence="3" id="KW-1185">Reference proteome</keyword>
<dbReference type="InParanoid" id="A0A0D0D553"/>
<evidence type="ECO:0000313" key="2">
    <source>
        <dbReference type="EMBL" id="KIK75169.1"/>
    </source>
</evidence>
<keyword evidence="1" id="KW-0732">Signal</keyword>
<feature type="chain" id="PRO_5002208881" evidence="1">
    <location>
        <begin position="17"/>
        <end position="96"/>
    </location>
</feature>
<name>A0A0D0D553_9AGAM</name>
<protein>
    <submittedName>
        <fullName evidence="2">Uncharacterized protein</fullName>
    </submittedName>
</protein>
<feature type="signal peptide" evidence="1">
    <location>
        <begin position="1"/>
        <end position="16"/>
    </location>
</feature>
<accession>A0A0D0D553</accession>
<gene>
    <name evidence="2" type="ORF">PAXRUDRAFT_502872</name>
</gene>
<reference evidence="3" key="2">
    <citation type="submission" date="2015-01" db="EMBL/GenBank/DDBJ databases">
        <title>Evolutionary Origins and Diversification of the Mycorrhizal Mutualists.</title>
        <authorList>
            <consortium name="DOE Joint Genome Institute"/>
            <consortium name="Mycorrhizal Genomics Consortium"/>
            <person name="Kohler A."/>
            <person name="Kuo A."/>
            <person name="Nagy L.G."/>
            <person name="Floudas D."/>
            <person name="Copeland A."/>
            <person name="Barry K.W."/>
            <person name="Cichocki N."/>
            <person name="Veneault-Fourrey C."/>
            <person name="LaButti K."/>
            <person name="Lindquist E.A."/>
            <person name="Lipzen A."/>
            <person name="Lundell T."/>
            <person name="Morin E."/>
            <person name="Murat C."/>
            <person name="Riley R."/>
            <person name="Ohm R."/>
            <person name="Sun H."/>
            <person name="Tunlid A."/>
            <person name="Henrissat B."/>
            <person name="Grigoriev I.V."/>
            <person name="Hibbett D.S."/>
            <person name="Martin F."/>
        </authorList>
    </citation>
    <scope>NUCLEOTIDE SEQUENCE [LARGE SCALE GENOMIC DNA]</scope>
    <source>
        <strain evidence="3">Ve08.2h10</strain>
    </source>
</reference>
<reference evidence="2 3" key="1">
    <citation type="submission" date="2014-04" db="EMBL/GenBank/DDBJ databases">
        <authorList>
            <consortium name="DOE Joint Genome Institute"/>
            <person name="Kuo A."/>
            <person name="Kohler A."/>
            <person name="Jargeat P."/>
            <person name="Nagy L.G."/>
            <person name="Floudas D."/>
            <person name="Copeland A."/>
            <person name="Barry K.W."/>
            <person name="Cichocki N."/>
            <person name="Veneault-Fourrey C."/>
            <person name="LaButti K."/>
            <person name="Lindquist E.A."/>
            <person name="Lipzen A."/>
            <person name="Lundell T."/>
            <person name="Morin E."/>
            <person name="Murat C."/>
            <person name="Sun H."/>
            <person name="Tunlid A."/>
            <person name="Henrissat B."/>
            <person name="Grigoriev I.V."/>
            <person name="Hibbett D.S."/>
            <person name="Martin F."/>
            <person name="Nordberg H.P."/>
            <person name="Cantor M.N."/>
            <person name="Hua S.X."/>
        </authorList>
    </citation>
    <scope>NUCLEOTIDE SEQUENCE [LARGE SCALE GENOMIC DNA]</scope>
    <source>
        <strain evidence="2 3">Ve08.2h10</strain>
    </source>
</reference>
<dbReference type="AlphaFoldDB" id="A0A0D0D553"/>
<sequence>MKTLLTLLAAITSLNSYTLVGVHAASCAICPSLGGMKLAGNCHFSVRVTLCQYQNAPGTVSTLCFYDDNNGALKNKGFIASCPNSVTTGSQCSPDC</sequence>
<dbReference type="EMBL" id="KN828293">
    <property type="protein sequence ID" value="KIK75169.1"/>
    <property type="molecule type" value="Genomic_DNA"/>
</dbReference>
<dbReference type="HOGENOM" id="CLU_150821_1_0_1"/>
<organism evidence="2 3">
    <name type="scientific">Paxillus rubicundulus Ve08.2h10</name>
    <dbReference type="NCBI Taxonomy" id="930991"/>
    <lineage>
        <taxon>Eukaryota</taxon>
        <taxon>Fungi</taxon>
        <taxon>Dikarya</taxon>
        <taxon>Basidiomycota</taxon>
        <taxon>Agaricomycotina</taxon>
        <taxon>Agaricomycetes</taxon>
        <taxon>Agaricomycetidae</taxon>
        <taxon>Boletales</taxon>
        <taxon>Paxilineae</taxon>
        <taxon>Paxillaceae</taxon>
        <taxon>Paxillus</taxon>
    </lineage>
</organism>
<dbReference type="Proteomes" id="UP000054538">
    <property type="component" value="Unassembled WGS sequence"/>
</dbReference>
<evidence type="ECO:0000313" key="3">
    <source>
        <dbReference type="Proteomes" id="UP000054538"/>
    </source>
</evidence>
<evidence type="ECO:0000256" key="1">
    <source>
        <dbReference type="SAM" id="SignalP"/>
    </source>
</evidence>
<proteinExistence type="predicted"/>